<proteinExistence type="predicted"/>
<dbReference type="WBParaSite" id="PEQ_0000964901-mRNA-1">
    <property type="protein sequence ID" value="PEQ_0000964901-mRNA-1"/>
    <property type="gene ID" value="PEQ_0000964901"/>
</dbReference>
<name>A0A914RXQ8_PAREQ</name>
<keyword evidence="1" id="KW-1185">Reference proteome</keyword>
<evidence type="ECO:0000313" key="2">
    <source>
        <dbReference type="WBParaSite" id="PEQ_0000964901-mRNA-1"/>
    </source>
</evidence>
<dbReference type="AlphaFoldDB" id="A0A914RXQ8"/>
<evidence type="ECO:0000313" key="1">
    <source>
        <dbReference type="Proteomes" id="UP000887564"/>
    </source>
</evidence>
<dbReference type="Proteomes" id="UP000887564">
    <property type="component" value="Unplaced"/>
</dbReference>
<sequence length="59" mass="6924">MRRYIEGEGVARYCTAWKYWDEGKMQVGLFPFLAFSREIEVRSAGSLSLLVVFPIHQRK</sequence>
<accession>A0A914RXQ8</accession>
<organism evidence="1 2">
    <name type="scientific">Parascaris equorum</name>
    <name type="common">Equine roundworm</name>
    <dbReference type="NCBI Taxonomy" id="6256"/>
    <lineage>
        <taxon>Eukaryota</taxon>
        <taxon>Metazoa</taxon>
        <taxon>Ecdysozoa</taxon>
        <taxon>Nematoda</taxon>
        <taxon>Chromadorea</taxon>
        <taxon>Rhabditida</taxon>
        <taxon>Spirurina</taxon>
        <taxon>Ascaridomorpha</taxon>
        <taxon>Ascaridoidea</taxon>
        <taxon>Ascarididae</taxon>
        <taxon>Parascaris</taxon>
    </lineage>
</organism>
<reference evidence="2" key="1">
    <citation type="submission" date="2022-11" db="UniProtKB">
        <authorList>
            <consortium name="WormBaseParasite"/>
        </authorList>
    </citation>
    <scope>IDENTIFICATION</scope>
</reference>
<protein>
    <submittedName>
        <fullName evidence="2">Uncharacterized protein</fullName>
    </submittedName>
</protein>